<evidence type="ECO:0000313" key="4">
    <source>
        <dbReference type="Proteomes" id="UP000054284"/>
    </source>
</evidence>
<dbReference type="Proteomes" id="UP000054284">
    <property type="component" value="Unassembled WGS sequence"/>
</dbReference>
<evidence type="ECO:0000256" key="1">
    <source>
        <dbReference type="SAM" id="Coils"/>
    </source>
</evidence>
<proteinExistence type="predicted"/>
<keyword evidence="2" id="KW-0472">Membrane</keyword>
<reference evidence="3 4" key="1">
    <citation type="journal article" date="2014" name="Genome Announc.">
        <title>Draft Genome Sequence of the Sulfolobales Archaeon AZ1, Obtained through Metagenomic Analysis of a Mexican Hot Spring.</title>
        <authorList>
            <person name="Servin-Garciduenas L.E."/>
            <person name="Martinez-Romero E."/>
        </authorList>
    </citation>
    <scope>NUCLEOTIDE SEQUENCE [LARGE SCALE GENOMIC DNA]</scope>
    <source>
        <strain evidence="3">AZ1-illumnia</strain>
    </source>
</reference>
<name>W7KJN4_9CREN</name>
<dbReference type="AlphaFoldDB" id="W7KJN4"/>
<evidence type="ECO:0000313" key="3">
    <source>
        <dbReference type="EMBL" id="EWG07575.1"/>
    </source>
</evidence>
<organism evidence="3 4">
    <name type="scientific">Candidatus Aramenus sulfurataquae</name>
    <dbReference type="NCBI Taxonomy" id="1326980"/>
    <lineage>
        <taxon>Archaea</taxon>
        <taxon>Thermoproteota</taxon>
        <taxon>Thermoprotei</taxon>
        <taxon>Sulfolobales</taxon>
        <taxon>Sulfolobaceae</taxon>
        <taxon>Candidatus Aramenus</taxon>
    </lineage>
</organism>
<dbReference type="PATRIC" id="fig|1326980.6.peg.724"/>
<comment type="caution">
    <text evidence="3">The sequence shown here is derived from an EMBL/GenBank/DDBJ whole genome shotgun (WGS) entry which is preliminary data.</text>
</comment>
<feature type="coiled-coil region" evidence="1">
    <location>
        <begin position="142"/>
        <end position="169"/>
    </location>
</feature>
<keyword evidence="4" id="KW-1185">Reference proteome</keyword>
<keyword evidence="1" id="KW-0175">Coiled coil</keyword>
<keyword evidence="2" id="KW-0812">Transmembrane</keyword>
<keyword evidence="2" id="KW-1133">Transmembrane helix</keyword>
<evidence type="ECO:0000256" key="2">
    <source>
        <dbReference type="SAM" id="Phobius"/>
    </source>
</evidence>
<feature type="transmembrane region" description="Helical" evidence="2">
    <location>
        <begin position="94"/>
        <end position="112"/>
    </location>
</feature>
<feature type="transmembrane region" description="Helical" evidence="2">
    <location>
        <begin position="118"/>
        <end position="138"/>
    </location>
</feature>
<dbReference type="EMBL" id="ASRH01000003">
    <property type="protein sequence ID" value="EWG07575.1"/>
    <property type="molecule type" value="Genomic_DNA"/>
</dbReference>
<gene>
    <name evidence="3" type="ORF">ASUL_03674</name>
</gene>
<sequence>MKVLNSVNLYNDIRSMINNATSEILIVTDELSYDFAEELERKAISGVKMKVMSSDTEWVRWLENRSKSYGLDEEKRLEEDVKRISSTLTLYKRIPFLVLVTFLALIVVELVRALKLDLLLEATLATGVLATAFSFIYFRRKNKELEYEISLKQQELENVRAKINDARMRLSKYLSVVELSTKVNFSLIMTDDKAIVTSMSLKYDEKESKNLDFVEEVSGDFVKSLVEKLIPG</sequence>
<protein>
    <submittedName>
        <fullName evidence="3">Uncharacterized protein</fullName>
    </submittedName>
</protein>
<accession>W7KJN4</accession>